<proteinExistence type="predicted"/>
<feature type="transmembrane region" description="Helical" evidence="1">
    <location>
        <begin position="31"/>
        <end position="50"/>
    </location>
</feature>
<gene>
    <name evidence="2" type="ORF">APZ42_002846</name>
</gene>
<sequence>MHPKELFIIARQRVMQALHTPKKHLHVANPFTHHHMFFVFLFFSFLFFFFKRKMFCVSLLFCFSSSFEWNLCNTPLSFLSSHQKLKEKSKGKKVNTFVYYSPSKGKKGLSVVPAGLV</sequence>
<evidence type="ECO:0000313" key="3">
    <source>
        <dbReference type="Proteomes" id="UP000076858"/>
    </source>
</evidence>
<keyword evidence="1" id="KW-0812">Transmembrane</keyword>
<protein>
    <recommendedName>
        <fullName evidence="4">Transmembrane protein</fullName>
    </recommendedName>
</protein>
<evidence type="ECO:0000313" key="2">
    <source>
        <dbReference type="EMBL" id="KZS00738.1"/>
    </source>
</evidence>
<dbReference type="Proteomes" id="UP000076858">
    <property type="component" value="Unassembled WGS sequence"/>
</dbReference>
<evidence type="ECO:0000256" key="1">
    <source>
        <dbReference type="SAM" id="Phobius"/>
    </source>
</evidence>
<dbReference type="AlphaFoldDB" id="A0A164HZZ5"/>
<keyword evidence="3" id="KW-1185">Reference proteome</keyword>
<comment type="caution">
    <text evidence="2">The sequence shown here is derived from an EMBL/GenBank/DDBJ whole genome shotgun (WGS) entry which is preliminary data.</text>
</comment>
<accession>A0A164HZZ5</accession>
<keyword evidence="1" id="KW-1133">Transmembrane helix</keyword>
<keyword evidence="1" id="KW-0472">Membrane</keyword>
<organism evidence="2 3">
    <name type="scientific">Daphnia magna</name>
    <dbReference type="NCBI Taxonomy" id="35525"/>
    <lineage>
        <taxon>Eukaryota</taxon>
        <taxon>Metazoa</taxon>
        <taxon>Ecdysozoa</taxon>
        <taxon>Arthropoda</taxon>
        <taxon>Crustacea</taxon>
        <taxon>Branchiopoda</taxon>
        <taxon>Diplostraca</taxon>
        <taxon>Cladocera</taxon>
        <taxon>Anomopoda</taxon>
        <taxon>Daphniidae</taxon>
        <taxon>Daphnia</taxon>
    </lineage>
</organism>
<name>A0A164HZZ5_9CRUS</name>
<dbReference type="EMBL" id="LRGB01008711">
    <property type="protein sequence ID" value="KZS00738.1"/>
    <property type="molecule type" value="Genomic_DNA"/>
</dbReference>
<evidence type="ECO:0008006" key="4">
    <source>
        <dbReference type="Google" id="ProtNLM"/>
    </source>
</evidence>
<reference evidence="2 3" key="1">
    <citation type="submission" date="2016-03" db="EMBL/GenBank/DDBJ databases">
        <title>EvidentialGene: Evidence-directed Construction of Genes on Genomes.</title>
        <authorList>
            <person name="Gilbert D.G."/>
            <person name="Choi J.-H."/>
            <person name="Mockaitis K."/>
            <person name="Colbourne J."/>
            <person name="Pfrender M."/>
        </authorList>
    </citation>
    <scope>NUCLEOTIDE SEQUENCE [LARGE SCALE GENOMIC DNA]</scope>
    <source>
        <strain evidence="2 3">Xinb3</strain>
        <tissue evidence="2">Complete organism</tissue>
    </source>
</reference>